<dbReference type="Proteomes" id="UP000320735">
    <property type="component" value="Unassembled WGS sequence"/>
</dbReference>
<reference evidence="2 3" key="1">
    <citation type="submission" date="2019-02" db="EMBL/GenBank/DDBJ databases">
        <title>Deep-cultivation of Planctomycetes and their phenomic and genomic characterization uncovers novel biology.</title>
        <authorList>
            <person name="Wiegand S."/>
            <person name="Jogler M."/>
            <person name="Boedeker C."/>
            <person name="Pinto D."/>
            <person name="Vollmers J."/>
            <person name="Rivas-Marin E."/>
            <person name="Kohn T."/>
            <person name="Peeters S.H."/>
            <person name="Heuer A."/>
            <person name="Rast P."/>
            <person name="Oberbeckmann S."/>
            <person name="Bunk B."/>
            <person name="Jeske O."/>
            <person name="Meyerdierks A."/>
            <person name="Storesund J.E."/>
            <person name="Kallscheuer N."/>
            <person name="Luecker S."/>
            <person name="Lage O.M."/>
            <person name="Pohl T."/>
            <person name="Merkel B.J."/>
            <person name="Hornburger P."/>
            <person name="Mueller R.-W."/>
            <person name="Bruemmer F."/>
            <person name="Labrenz M."/>
            <person name="Spormann A.M."/>
            <person name="Op Den Camp H."/>
            <person name="Overmann J."/>
            <person name="Amann R."/>
            <person name="Jetten M.S.M."/>
            <person name="Mascher T."/>
            <person name="Medema M.H."/>
            <person name="Devos D.P."/>
            <person name="Kaster A.-K."/>
            <person name="Ovreas L."/>
            <person name="Rohde M."/>
            <person name="Galperin M.Y."/>
            <person name="Jogler C."/>
        </authorList>
    </citation>
    <scope>NUCLEOTIDE SEQUENCE [LARGE SCALE GENOMIC DNA]</scope>
    <source>
        <strain evidence="2 3">CA54</strain>
    </source>
</reference>
<organism evidence="2 3">
    <name type="scientific">Symmachiella macrocystis</name>
    <dbReference type="NCBI Taxonomy" id="2527985"/>
    <lineage>
        <taxon>Bacteria</taxon>
        <taxon>Pseudomonadati</taxon>
        <taxon>Planctomycetota</taxon>
        <taxon>Planctomycetia</taxon>
        <taxon>Planctomycetales</taxon>
        <taxon>Planctomycetaceae</taxon>
        <taxon>Symmachiella</taxon>
    </lineage>
</organism>
<proteinExistence type="predicted"/>
<dbReference type="OrthoDB" id="272907at2"/>
<sequence>MTTDHCCPRCQGELSDEKALAGHLKCVSCGKHVPLDVAAPDLTEYLLYTLSLPERTVRSTVALASGAAREAAELLVPRGFHNSKTYEVVVRNSLRFLTEDIGKTKPAEVAEAEAGMDGYLARKAVGNFVDLAGLSMMHLSPMWMLAIVSDVAYGTQVYAQELATELKTQGLIDETSTIEKVDDILDAVRNASGQAAGLIDAPPLSVAELKKSLDETRAAISAANYTSIIPESEITSYWNEMRAIAGRDNVSLLNVSTAVTMHSLGKAQSVATGTMTGISVAGILFNNVIIGHYADSLKTMNEQGFYATVSQSYAPYIDAVWTNFSSDEDTITEGVLDGSLIKRAYGTVSAWLGRGTVPADPMLPADPSLPAGADGLEEGIGSRNTSSGVKR</sequence>
<evidence type="ECO:0000256" key="1">
    <source>
        <dbReference type="SAM" id="MobiDB-lite"/>
    </source>
</evidence>
<feature type="region of interest" description="Disordered" evidence="1">
    <location>
        <begin position="362"/>
        <end position="391"/>
    </location>
</feature>
<name>A0A5C6BKM7_9PLAN</name>
<dbReference type="EMBL" id="SJPP01000001">
    <property type="protein sequence ID" value="TWU12610.1"/>
    <property type="molecule type" value="Genomic_DNA"/>
</dbReference>
<protein>
    <submittedName>
        <fullName evidence="2">Uncharacterized protein</fullName>
    </submittedName>
</protein>
<dbReference type="AlphaFoldDB" id="A0A5C6BKM7"/>
<feature type="compositionally biased region" description="Polar residues" evidence="1">
    <location>
        <begin position="382"/>
        <end position="391"/>
    </location>
</feature>
<evidence type="ECO:0000313" key="3">
    <source>
        <dbReference type="Proteomes" id="UP000320735"/>
    </source>
</evidence>
<keyword evidence="3" id="KW-1185">Reference proteome</keyword>
<dbReference type="RefSeq" id="WP_146370053.1">
    <property type="nucleotide sequence ID" value="NZ_SJPP01000001.1"/>
</dbReference>
<comment type="caution">
    <text evidence="2">The sequence shown here is derived from an EMBL/GenBank/DDBJ whole genome shotgun (WGS) entry which is preliminary data.</text>
</comment>
<accession>A0A5C6BKM7</accession>
<gene>
    <name evidence="2" type="ORF">CA54_14340</name>
</gene>
<evidence type="ECO:0000313" key="2">
    <source>
        <dbReference type="EMBL" id="TWU12610.1"/>
    </source>
</evidence>